<proteinExistence type="inferred from homology"/>
<dbReference type="SUPFAM" id="SSF51604">
    <property type="entry name" value="Enolase C-terminal domain-like"/>
    <property type="match status" value="1"/>
</dbReference>
<dbReference type="RefSeq" id="WP_346107882.1">
    <property type="nucleotide sequence ID" value="NZ_BAAAOD010000079.1"/>
</dbReference>
<evidence type="ECO:0000256" key="1">
    <source>
        <dbReference type="ARBA" id="ARBA00008031"/>
    </source>
</evidence>
<dbReference type="SFLD" id="SFLDG00180">
    <property type="entry name" value="muconate_cycloisomerase"/>
    <property type="match status" value="1"/>
</dbReference>
<dbReference type="CDD" id="cd03315">
    <property type="entry name" value="MLE_like"/>
    <property type="match status" value="1"/>
</dbReference>
<dbReference type="InterPro" id="IPR036849">
    <property type="entry name" value="Enolase-like_C_sf"/>
</dbReference>
<dbReference type="Gene3D" id="3.20.20.120">
    <property type="entry name" value="Enolase-like C-terminal domain"/>
    <property type="match status" value="1"/>
</dbReference>
<evidence type="ECO:0000313" key="5">
    <source>
        <dbReference type="EMBL" id="MEK6466510.1"/>
    </source>
</evidence>
<keyword evidence="3" id="KW-0413">Isomerase</keyword>
<feature type="domain" description="Mandelate racemase/muconate lactonizing enzyme C-terminal" evidence="4">
    <location>
        <begin position="140"/>
        <end position="238"/>
    </location>
</feature>
<dbReference type="InterPro" id="IPR034613">
    <property type="entry name" value="Muconate_cycloisomerase_anti"/>
</dbReference>
<dbReference type="SMART" id="SM00922">
    <property type="entry name" value="MR_MLE"/>
    <property type="match status" value="1"/>
</dbReference>
<sequence>MRIESLDAVPYTIPYRTPLAFAIGEVREASHVLLRVRTDDGLVGQADVLPRPYTYGETTGSILAAVRDLFDPALRGLDPGNREAVDRVLDNTVANNTVKAAVDLALWDILGQEVGASCHRLLGAFTDRVRVSHMVGIDTPERMAQEAGKVRAAHGVTTFKIKVGRADHRADVEAVLRIRAELGDDVVIGLDANHGWTAEQAAASLAAMEPARVELIEEPCPSSEVLARRRFVDAARIPVYADESTPTPETVARAVLTDGFDGINIKTSRSGFTRSGRILGLCDGLGVGVLVGNQIDTQLGTLASVAFAAAHRLTSVRPAEVSNFLLVADDLLAEPVRIVDGTIAVRTDPGLGIVVDEDKLARYRTDR</sequence>
<keyword evidence="6" id="KW-1185">Reference proteome</keyword>
<evidence type="ECO:0000313" key="6">
    <source>
        <dbReference type="Proteomes" id="UP001367513"/>
    </source>
</evidence>
<name>A0ABU9AM70_PSEA5</name>
<keyword evidence="2" id="KW-0479">Metal-binding</keyword>
<dbReference type="Gene3D" id="3.30.390.10">
    <property type="entry name" value="Enolase-like, N-terminal domain"/>
    <property type="match status" value="1"/>
</dbReference>
<accession>A0ABU9AM70</accession>
<dbReference type="InterPro" id="IPR029017">
    <property type="entry name" value="Enolase-like_N"/>
</dbReference>
<protein>
    <submittedName>
        <fullName evidence="5">Enolase C-terminal domain-like protein</fullName>
    </submittedName>
</protein>
<evidence type="ECO:0000259" key="4">
    <source>
        <dbReference type="SMART" id="SM00922"/>
    </source>
</evidence>
<dbReference type="SFLD" id="SFLDS00001">
    <property type="entry name" value="Enolase"/>
    <property type="match status" value="1"/>
</dbReference>
<comment type="similarity">
    <text evidence="1">Belongs to the mandelate racemase/muconate lactonizing enzyme family.</text>
</comment>
<dbReference type="InterPro" id="IPR013342">
    <property type="entry name" value="Mandelate_racemase_C"/>
</dbReference>
<dbReference type="PROSITE" id="PS00909">
    <property type="entry name" value="MR_MLE_2"/>
    <property type="match status" value="1"/>
</dbReference>
<organism evidence="5 6">
    <name type="scientific">Pseudonocardia alni subsp. carboxydivorans</name>
    <dbReference type="NCBI Taxonomy" id="415010"/>
    <lineage>
        <taxon>Bacteria</taxon>
        <taxon>Bacillati</taxon>
        <taxon>Actinomycetota</taxon>
        <taxon>Actinomycetes</taxon>
        <taxon>Pseudonocardiales</taxon>
        <taxon>Pseudonocardiaceae</taxon>
        <taxon>Pseudonocardia</taxon>
    </lineage>
</organism>
<comment type="caution">
    <text evidence="5">The sequence shown here is derived from an EMBL/GenBank/DDBJ whole genome shotgun (WGS) entry which is preliminary data.</text>
</comment>
<dbReference type="PANTHER" id="PTHR48073:SF2">
    <property type="entry name" value="O-SUCCINYLBENZOATE SYNTHASE"/>
    <property type="match status" value="1"/>
</dbReference>
<dbReference type="Pfam" id="PF13378">
    <property type="entry name" value="MR_MLE_C"/>
    <property type="match status" value="1"/>
</dbReference>
<dbReference type="InterPro" id="IPR029065">
    <property type="entry name" value="Enolase_C-like"/>
</dbReference>
<dbReference type="EMBL" id="JBBPIX010000014">
    <property type="protein sequence ID" value="MEK6466510.1"/>
    <property type="molecule type" value="Genomic_DNA"/>
</dbReference>
<reference evidence="5 6" key="1">
    <citation type="submission" date="2024-03" db="EMBL/GenBank/DDBJ databases">
        <title>Draft genome sequence of Pseudonocardia carboxydivorans JCM 14827.</title>
        <authorList>
            <person name="Duangmal K."/>
        </authorList>
    </citation>
    <scope>NUCLEOTIDE SEQUENCE [LARGE SCALE GENOMIC DNA]</scope>
    <source>
        <strain evidence="5 6">JCM 14827</strain>
    </source>
</reference>
<dbReference type="SUPFAM" id="SSF54826">
    <property type="entry name" value="Enolase N-terminal domain-like"/>
    <property type="match status" value="1"/>
</dbReference>
<dbReference type="Proteomes" id="UP001367513">
    <property type="component" value="Unassembled WGS sequence"/>
</dbReference>
<dbReference type="Pfam" id="PF02746">
    <property type="entry name" value="MR_MLE_N"/>
    <property type="match status" value="1"/>
</dbReference>
<dbReference type="InterPro" id="IPR013341">
    <property type="entry name" value="Mandelate_racemase_N_dom"/>
</dbReference>
<dbReference type="PANTHER" id="PTHR48073">
    <property type="entry name" value="O-SUCCINYLBENZOATE SYNTHASE-RELATED"/>
    <property type="match status" value="1"/>
</dbReference>
<evidence type="ECO:0000256" key="2">
    <source>
        <dbReference type="ARBA" id="ARBA00022723"/>
    </source>
</evidence>
<evidence type="ECO:0000256" key="3">
    <source>
        <dbReference type="ARBA" id="ARBA00023235"/>
    </source>
</evidence>
<gene>
    <name evidence="5" type="ORF">WG925_22430</name>
</gene>
<dbReference type="InterPro" id="IPR018110">
    <property type="entry name" value="Mandel_Rmase/mucon_lact_enz_CS"/>
</dbReference>